<evidence type="ECO:0000313" key="1">
    <source>
        <dbReference type="EMBL" id="MCS7480001.1"/>
    </source>
</evidence>
<dbReference type="Proteomes" id="UP001141259">
    <property type="component" value="Unassembled WGS sequence"/>
</dbReference>
<evidence type="ECO:0000313" key="2">
    <source>
        <dbReference type="Proteomes" id="UP001141259"/>
    </source>
</evidence>
<dbReference type="RefSeq" id="WP_259625501.1">
    <property type="nucleotide sequence ID" value="NZ_JANYMP010000012.1"/>
</dbReference>
<dbReference type="EMBL" id="JANYMP010000012">
    <property type="protein sequence ID" value="MCS7480001.1"/>
    <property type="molecule type" value="Genomic_DNA"/>
</dbReference>
<reference evidence="1" key="1">
    <citation type="submission" date="2022-08" db="EMBL/GenBank/DDBJ databases">
        <authorList>
            <person name="Tistechok S."/>
            <person name="Samborskyy M."/>
            <person name="Roman I."/>
        </authorList>
    </citation>
    <scope>NUCLEOTIDE SEQUENCE</scope>
    <source>
        <strain evidence="1">DSM 103496</strain>
    </source>
</reference>
<keyword evidence="2" id="KW-1185">Reference proteome</keyword>
<name>A0A9X3AGS5_9PSEU</name>
<proteinExistence type="predicted"/>
<dbReference type="AlphaFoldDB" id="A0A9X3AGS5"/>
<protein>
    <submittedName>
        <fullName evidence="1">Uncharacterized protein</fullName>
    </submittedName>
</protein>
<accession>A0A9X3AGS5</accession>
<gene>
    <name evidence="1" type="ORF">NZH93_24355</name>
</gene>
<organism evidence="1 2">
    <name type="scientific">Umezawaea endophytica</name>
    <dbReference type="NCBI Taxonomy" id="1654476"/>
    <lineage>
        <taxon>Bacteria</taxon>
        <taxon>Bacillati</taxon>
        <taxon>Actinomycetota</taxon>
        <taxon>Actinomycetes</taxon>
        <taxon>Pseudonocardiales</taxon>
        <taxon>Pseudonocardiaceae</taxon>
        <taxon>Umezawaea</taxon>
    </lineage>
</organism>
<sequence>MAAIDDLDDVRECLSRLSFAFVGLLGNRLDPETVAMGLVELAGIAHEVGELCEVRARRVRTVHAENFHR</sequence>
<comment type="caution">
    <text evidence="1">The sequence shown here is derived from an EMBL/GenBank/DDBJ whole genome shotgun (WGS) entry which is preliminary data.</text>
</comment>